<feature type="compositionally biased region" description="Basic and acidic residues" evidence="4">
    <location>
        <begin position="429"/>
        <end position="441"/>
    </location>
</feature>
<dbReference type="InterPro" id="IPR047088">
    <property type="entry name" value="ORC5_C"/>
</dbReference>
<evidence type="ECO:0000313" key="7">
    <source>
        <dbReference type="EMBL" id="ORY21095.1"/>
    </source>
</evidence>
<gene>
    <name evidence="7" type="ORF">BCR39DRAFT_554197</name>
</gene>
<dbReference type="InterPro" id="IPR048866">
    <property type="entry name" value="ORC5_lid"/>
</dbReference>
<evidence type="ECO:0000313" key="8">
    <source>
        <dbReference type="Proteomes" id="UP000193986"/>
    </source>
</evidence>
<evidence type="ECO:0000259" key="6">
    <source>
        <dbReference type="Pfam" id="PF21639"/>
    </source>
</evidence>
<organism evidence="7 8">
    <name type="scientific">Naematelia encephala</name>
    <dbReference type="NCBI Taxonomy" id="71784"/>
    <lineage>
        <taxon>Eukaryota</taxon>
        <taxon>Fungi</taxon>
        <taxon>Dikarya</taxon>
        <taxon>Basidiomycota</taxon>
        <taxon>Agaricomycotina</taxon>
        <taxon>Tremellomycetes</taxon>
        <taxon>Tremellales</taxon>
        <taxon>Naemateliaceae</taxon>
        <taxon>Naematelia</taxon>
    </lineage>
</organism>
<dbReference type="OrthoDB" id="365981at2759"/>
<protein>
    <submittedName>
        <fullName evidence="7">Origin recognition complex subunit 5 C-terminus-domain-containing protein</fullName>
    </submittedName>
</protein>
<evidence type="ECO:0000256" key="1">
    <source>
        <dbReference type="ARBA" id="ARBA00004123"/>
    </source>
</evidence>
<reference evidence="7 8" key="1">
    <citation type="submission" date="2016-07" db="EMBL/GenBank/DDBJ databases">
        <title>Pervasive Adenine N6-methylation of Active Genes in Fungi.</title>
        <authorList>
            <consortium name="DOE Joint Genome Institute"/>
            <person name="Mondo S.J."/>
            <person name="Dannebaum R.O."/>
            <person name="Kuo R.C."/>
            <person name="Labutti K."/>
            <person name="Haridas S."/>
            <person name="Kuo A."/>
            <person name="Salamov A."/>
            <person name="Ahrendt S.R."/>
            <person name="Lipzen A."/>
            <person name="Sullivan W."/>
            <person name="Andreopoulos W.B."/>
            <person name="Clum A."/>
            <person name="Lindquist E."/>
            <person name="Daum C."/>
            <person name="Ramamoorthy G.K."/>
            <person name="Gryganskyi A."/>
            <person name="Culley D."/>
            <person name="Magnuson J.K."/>
            <person name="James T.Y."/>
            <person name="O'Malley M.A."/>
            <person name="Stajich J.E."/>
            <person name="Spatafora J.W."/>
            <person name="Visel A."/>
            <person name="Grigoriev I.V."/>
        </authorList>
    </citation>
    <scope>NUCLEOTIDE SEQUENCE [LARGE SCALE GENOMIC DNA]</scope>
    <source>
        <strain evidence="7 8">68-887.2</strain>
    </source>
</reference>
<dbReference type="InterPro" id="IPR020796">
    <property type="entry name" value="ORC5"/>
</dbReference>
<dbReference type="STRING" id="71784.A0A1Y2AGL7"/>
<comment type="caution">
    <text evidence="7">The sequence shown here is derived from an EMBL/GenBank/DDBJ whole genome shotgun (WGS) entry which is preliminary data.</text>
</comment>
<feature type="domain" description="Origin recognition complex subunit 5 C-terminal" evidence="5">
    <location>
        <begin position="323"/>
        <end position="508"/>
    </location>
</feature>
<dbReference type="GO" id="GO:0005664">
    <property type="term" value="C:nuclear origin of replication recognition complex"/>
    <property type="evidence" value="ECO:0007669"/>
    <property type="project" value="TreeGrafter"/>
</dbReference>
<accession>A0A1Y2AGL7</accession>
<dbReference type="Pfam" id="PF14630">
    <property type="entry name" value="ORC5_C"/>
    <property type="match status" value="1"/>
</dbReference>
<dbReference type="EMBL" id="MCFC01000118">
    <property type="protein sequence ID" value="ORY21095.1"/>
    <property type="molecule type" value="Genomic_DNA"/>
</dbReference>
<dbReference type="GO" id="GO:0006270">
    <property type="term" value="P:DNA replication initiation"/>
    <property type="evidence" value="ECO:0007669"/>
    <property type="project" value="TreeGrafter"/>
</dbReference>
<dbReference type="PANTHER" id="PTHR12705:SF0">
    <property type="entry name" value="ORIGIN RECOGNITION COMPLEX SUBUNIT 5"/>
    <property type="match status" value="1"/>
</dbReference>
<dbReference type="Pfam" id="PF21639">
    <property type="entry name" value="ORC5_lid"/>
    <property type="match status" value="1"/>
</dbReference>
<name>A0A1Y2AGL7_9TREE</name>
<dbReference type="PANTHER" id="PTHR12705">
    <property type="entry name" value="ORIGIN RECOGNITION COMPLEX SUBUNIT 5"/>
    <property type="match status" value="1"/>
</dbReference>
<dbReference type="InParanoid" id="A0A1Y2AGL7"/>
<sequence>MSDTIGTLLASPYPPPFIHLHHPHHPPSLALASPSDLPAHCLQARVDAIEHHTPRLFYSGILTRLGSVDTGEVSTWDEFVRRLKGCWTCRKGKGKVNGHRHAEKDHGEESSTAFVLVITKAERLRQVLGGGGWAALTRLSELSGIPISVVFASQVPWDELRPRRGDALEPIHIYLPPPTRDEILSQLVPCSEHPLWPRFLDLILSTLHPLLPSPLPTLFHLAEALWPLYTSPLPPHLEMTFLGLSLPQTPHEQPQPQPPPPLEITLKLLTDLKHHLSLPLSAAIETLLPLQLGSHEFTHSLLPTPDGQRRGIAHLPKPPPLDLGTAAKFLVVAAYCASYNPAKSDLRLFGRSVGVDGRKRRGGGMRRAGYGRVRIGKVPQRLVGPKPFPLDRLLALFASLFSEHANRPQDLTAALSDSDSSDSDFIPKAADRKRQRDGEREEVWEQEVEHLTMSVKLWGNIPELEAMGLLRRISPQDRLDAVVLRCEAGYDVVKTLARELGIILDEYLYEATA</sequence>
<feature type="region of interest" description="Disordered" evidence="4">
    <location>
        <begin position="413"/>
        <end position="441"/>
    </location>
</feature>
<dbReference type="Proteomes" id="UP000193986">
    <property type="component" value="Unassembled WGS sequence"/>
</dbReference>
<dbReference type="AlphaFoldDB" id="A0A1Y2AGL7"/>
<keyword evidence="8" id="KW-1185">Reference proteome</keyword>
<evidence type="ECO:0000259" key="5">
    <source>
        <dbReference type="Pfam" id="PF14630"/>
    </source>
</evidence>
<dbReference type="GO" id="GO:0003688">
    <property type="term" value="F:DNA replication origin binding"/>
    <property type="evidence" value="ECO:0007669"/>
    <property type="project" value="TreeGrafter"/>
</dbReference>
<evidence type="ECO:0000256" key="2">
    <source>
        <dbReference type="ARBA" id="ARBA00022705"/>
    </source>
</evidence>
<keyword evidence="2" id="KW-0235">DNA replication</keyword>
<feature type="domain" description="ORC5 lid" evidence="6">
    <location>
        <begin position="196"/>
        <end position="233"/>
    </location>
</feature>
<keyword evidence="3" id="KW-0539">Nucleus</keyword>
<evidence type="ECO:0000256" key="3">
    <source>
        <dbReference type="ARBA" id="ARBA00023242"/>
    </source>
</evidence>
<evidence type="ECO:0000256" key="4">
    <source>
        <dbReference type="SAM" id="MobiDB-lite"/>
    </source>
</evidence>
<proteinExistence type="predicted"/>
<comment type="subcellular location">
    <subcellularLocation>
        <location evidence="1">Nucleus</location>
    </subcellularLocation>
</comment>